<gene>
    <name evidence="1" type="ORF">NCTC7582_03530</name>
</gene>
<dbReference type="Proteomes" id="UP000251431">
    <property type="component" value="Unassembled WGS sequence"/>
</dbReference>
<proteinExistence type="predicted"/>
<dbReference type="EMBL" id="UAQE01000001">
    <property type="protein sequence ID" value="SPU00731.1"/>
    <property type="molecule type" value="Genomic_DNA"/>
</dbReference>
<dbReference type="AlphaFoldDB" id="A0A2X0ZE00"/>
<evidence type="ECO:0000313" key="2">
    <source>
        <dbReference type="Proteomes" id="UP000251431"/>
    </source>
</evidence>
<evidence type="ECO:0000313" key="1">
    <source>
        <dbReference type="EMBL" id="SPU00731.1"/>
    </source>
</evidence>
<sequence>MTNNIIEQAKRGLEGFAIGGYHTSGNFSKYREEYYKYFGDPDDETRKYAIAAFTCMLGTWETGSLQIFQPIQEWEENKKWSSNPLDQKRFYRFKDYLYALLAHHEQIEKEFPYMYEDIVLFLIKIELNQGIRYEEWFPEHNPNLFQQLREEILIPNQHLVDKRSHRKFLLKEIGIEPFFESDNLGNESNPKVDGIAQKGFQGDRKERHPAYSASYCEIKLQWKTLLHVAGKSFN</sequence>
<name>A0A2X0ZE00_9BACI</name>
<accession>A0A2X0ZE00</accession>
<organism evidence="1 2">
    <name type="scientific">Lysinibacillus capsici</name>
    <dbReference type="NCBI Taxonomy" id="2115968"/>
    <lineage>
        <taxon>Bacteria</taxon>
        <taxon>Bacillati</taxon>
        <taxon>Bacillota</taxon>
        <taxon>Bacilli</taxon>
        <taxon>Bacillales</taxon>
        <taxon>Bacillaceae</taxon>
        <taxon>Lysinibacillus</taxon>
    </lineage>
</organism>
<reference evidence="1 2" key="1">
    <citation type="submission" date="2018-06" db="EMBL/GenBank/DDBJ databases">
        <authorList>
            <consortium name="Pathogen Informatics"/>
            <person name="Doyle S."/>
        </authorList>
    </citation>
    <scope>NUCLEOTIDE SEQUENCE [LARGE SCALE GENOMIC DNA]</scope>
    <source>
        <strain evidence="1 2">NCTC7582</strain>
    </source>
</reference>
<protein>
    <submittedName>
        <fullName evidence="1">Uncharacterized protein</fullName>
    </submittedName>
</protein>
<dbReference type="RefSeq" id="WP_233436332.1">
    <property type="nucleotide sequence ID" value="NZ_UAQE01000001.1"/>
</dbReference>